<protein>
    <submittedName>
        <fullName evidence="2">Nucleotide pyrophosphohydrolase</fullName>
    </submittedName>
</protein>
<reference evidence="2 3" key="1">
    <citation type="submission" date="2022-09" db="EMBL/GenBank/DDBJ databases">
        <title>Xylan utilization by haloarchaea-nanohaloarchaea associations.</title>
        <authorList>
            <person name="Yakimov M."/>
        </authorList>
    </citation>
    <scope>NUCLEOTIDE SEQUENCE [LARGE SCALE GENOMIC DNA]</scope>
    <source>
        <strain evidence="2 3">SVXNc</strain>
    </source>
</reference>
<evidence type="ECO:0000313" key="3">
    <source>
        <dbReference type="Proteomes" id="UP001218034"/>
    </source>
</evidence>
<evidence type="ECO:0000259" key="1">
    <source>
        <dbReference type="Pfam" id="PF03819"/>
    </source>
</evidence>
<dbReference type="Pfam" id="PF03819">
    <property type="entry name" value="MazG"/>
    <property type="match status" value="1"/>
</dbReference>
<accession>A0ABY8CFN1</accession>
<dbReference type="SUPFAM" id="SSF101386">
    <property type="entry name" value="all-alpha NTP pyrophosphatases"/>
    <property type="match status" value="1"/>
</dbReference>
<evidence type="ECO:0000313" key="2">
    <source>
        <dbReference type="EMBL" id="WEL20043.1"/>
    </source>
</evidence>
<feature type="domain" description="NTP pyrophosphohydrolase MazG-like" evidence="1">
    <location>
        <begin position="28"/>
        <end position="92"/>
    </location>
</feature>
<dbReference type="Gene3D" id="1.10.287.1080">
    <property type="entry name" value="MazG-like"/>
    <property type="match status" value="1"/>
</dbReference>
<gene>
    <name evidence="2" type="primary">mazG</name>
    <name evidence="2" type="ORF">SVXNc_1052</name>
</gene>
<dbReference type="Proteomes" id="UP001218034">
    <property type="component" value="Chromosome"/>
</dbReference>
<sequence>MRDAQRRVEEFVRENQLRGKTAFRILDLAAEIGEIAGDAAKSAGYGVKEDEIEVKEDEIGDALFSLLRVASDLGIDAEEALEKSLAKYKSRIEEKGDPGSK</sequence>
<keyword evidence="3" id="KW-1185">Reference proteome</keyword>
<dbReference type="EMBL" id="CP104395">
    <property type="protein sequence ID" value="WEL20043.1"/>
    <property type="molecule type" value="Genomic_DNA"/>
</dbReference>
<dbReference type="InterPro" id="IPR004518">
    <property type="entry name" value="MazG-like_dom"/>
</dbReference>
<proteinExistence type="predicted"/>
<dbReference type="RefSeq" id="WP_347721870.1">
    <property type="nucleotide sequence ID" value="NZ_CP104395.1"/>
</dbReference>
<name>A0ABY8CFN1_9ARCH</name>
<organism evidence="2 3">
    <name type="scientific">Candidatus Nanohalococcus occultus</name>
    <dbReference type="NCBI Taxonomy" id="2978047"/>
    <lineage>
        <taxon>Archaea</taxon>
        <taxon>Candidatus Nanohalarchaeota</taxon>
        <taxon>Candidatus Nanohalarchaeota incertae sedis</taxon>
        <taxon>Candidatus Nanohalococcus</taxon>
    </lineage>
</organism>
<dbReference type="GeneID" id="90590490"/>